<feature type="domain" description="CWH43-like N-terminal" evidence="8">
    <location>
        <begin position="62"/>
        <end position="285"/>
    </location>
</feature>
<organism evidence="9 10">
    <name type="scientific">Alligator mississippiensis</name>
    <name type="common">American alligator</name>
    <dbReference type="NCBI Taxonomy" id="8496"/>
    <lineage>
        <taxon>Eukaryota</taxon>
        <taxon>Metazoa</taxon>
        <taxon>Chordata</taxon>
        <taxon>Craniata</taxon>
        <taxon>Vertebrata</taxon>
        <taxon>Euteleostomi</taxon>
        <taxon>Archelosauria</taxon>
        <taxon>Archosauria</taxon>
        <taxon>Crocodylia</taxon>
        <taxon>Alligatoridae</taxon>
        <taxon>Alligatorinae</taxon>
        <taxon>Alligator</taxon>
    </lineage>
</organism>
<proteinExistence type="inferred from homology"/>
<comment type="subcellular location">
    <subcellularLocation>
        <location evidence="1">Endomembrane system</location>
        <topology evidence="1">Multi-pass membrane protein</topology>
    </subcellularLocation>
</comment>
<keyword evidence="10" id="KW-1185">Reference proteome</keyword>
<feature type="transmembrane region" description="Helical" evidence="6">
    <location>
        <begin position="108"/>
        <end position="126"/>
    </location>
</feature>
<evidence type="ECO:0000256" key="3">
    <source>
        <dbReference type="ARBA" id="ARBA00022692"/>
    </source>
</evidence>
<name>A0A151N8S5_ALLMI</name>
<dbReference type="eggNOG" id="KOG4320">
    <property type="taxonomic scope" value="Eukaryota"/>
</dbReference>
<dbReference type="PANTHER" id="PTHR21324:SF10">
    <property type="entry name" value="DNA DAMAGE-REGULATED AUTOPHAGY MODULATOR PROTEIN 2"/>
    <property type="match status" value="1"/>
</dbReference>
<keyword evidence="5 6" id="KW-0472">Membrane</keyword>
<evidence type="ECO:0000256" key="1">
    <source>
        <dbReference type="ARBA" id="ARBA00004127"/>
    </source>
</evidence>
<dbReference type="Pfam" id="PF10277">
    <property type="entry name" value="Frag1"/>
    <property type="match status" value="1"/>
</dbReference>
<evidence type="ECO:0000256" key="2">
    <source>
        <dbReference type="ARBA" id="ARBA00006565"/>
    </source>
</evidence>
<evidence type="ECO:0000313" key="9">
    <source>
        <dbReference type="EMBL" id="KYO33224.1"/>
    </source>
</evidence>
<keyword evidence="3 6" id="KW-0812">Transmembrane</keyword>
<feature type="transmembrane region" description="Helical" evidence="6">
    <location>
        <begin position="171"/>
        <end position="197"/>
    </location>
</feature>
<dbReference type="InterPro" id="IPR050911">
    <property type="entry name" value="DRAM/TMEM150_Autophagy_Mod"/>
</dbReference>
<evidence type="ECO:0000259" key="8">
    <source>
        <dbReference type="Pfam" id="PF10277"/>
    </source>
</evidence>
<dbReference type="Proteomes" id="UP000050525">
    <property type="component" value="Unassembled WGS sequence"/>
</dbReference>
<feature type="signal peptide" evidence="7">
    <location>
        <begin position="1"/>
        <end position="34"/>
    </location>
</feature>
<evidence type="ECO:0000256" key="4">
    <source>
        <dbReference type="ARBA" id="ARBA00022989"/>
    </source>
</evidence>
<sequence>MPPSPVELGGARLSPAPLWCLLHLLWCQIRIPSGIDPQVDQYFQQLDLGENTEMWWFQQGLCFLPSALVIWTAASFIFPYITAIFLRHVDPLVPYISDTGIMPPERCLFGIMLNISTSLCIATMYVRYKQVCALNPEKTKIAKLNKTGFILGVISCFGICLITNFQKSVMYTVHVLGAALTFGIGTFYLLIQTILSYMMQPDIHGKEIFWIRLTLLLWCVSSLLSMAISTIFLLSGRYGTGLEQKLHWNPEEKGYAVHIISTVSEWSLAFSFLSFFLTYIRDFQKVSLRATVNLDGQTLYDTPHSLMTDENPLLISGSI</sequence>
<dbReference type="AlphaFoldDB" id="A0A151N8S5"/>
<feature type="transmembrane region" description="Helical" evidence="6">
    <location>
        <begin position="147"/>
        <end position="165"/>
    </location>
</feature>
<gene>
    <name evidence="9" type="primary">DRAM2</name>
    <name evidence="9" type="ORF">Y1Q_0014994</name>
</gene>
<dbReference type="GO" id="GO:0005764">
    <property type="term" value="C:lysosome"/>
    <property type="evidence" value="ECO:0007669"/>
    <property type="project" value="TreeGrafter"/>
</dbReference>
<feature type="transmembrane region" description="Helical" evidence="6">
    <location>
        <begin position="209"/>
        <end position="235"/>
    </location>
</feature>
<reference evidence="9 10" key="1">
    <citation type="journal article" date="2012" name="Genome Biol.">
        <title>Sequencing three crocodilian genomes to illuminate the evolution of archosaurs and amniotes.</title>
        <authorList>
            <person name="St John J.A."/>
            <person name="Braun E.L."/>
            <person name="Isberg S.R."/>
            <person name="Miles L.G."/>
            <person name="Chong A.Y."/>
            <person name="Gongora J."/>
            <person name="Dalzell P."/>
            <person name="Moran C."/>
            <person name="Bed'hom B."/>
            <person name="Abzhanov A."/>
            <person name="Burgess S.C."/>
            <person name="Cooksey A.M."/>
            <person name="Castoe T.A."/>
            <person name="Crawford N.G."/>
            <person name="Densmore L.D."/>
            <person name="Drew J.C."/>
            <person name="Edwards S.V."/>
            <person name="Faircloth B.C."/>
            <person name="Fujita M.K."/>
            <person name="Greenwold M.J."/>
            <person name="Hoffmann F.G."/>
            <person name="Howard J.M."/>
            <person name="Iguchi T."/>
            <person name="Janes D.E."/>
            <person name="Khan S.Y."/>
            <person name="Kohno S."/>
            <person name="de Koning A.J."/>
            <person name="Lance S.L."/>
            <person name="McCarthy F.M."/>
            <person name="McCormack J.E."/>
            <person name="Merchant M.E."/>
            <person name="Peterson D.G."/>
            <person name="Pollock D.D."/>
            <person name="Pourmand N."/>
            <person name="Raney B.J."/>
            <person name="Roessler K.A."/>
            <person name="Sanford J.R."/>
            <person name="Sawyer R.H."/>
            <person name="Schmidt C.J."/>
            <person name="Triplett E.W."/>
            <person name="Tuberville T.D."/>
            <person name="Venegas-Anaya M."/>
            <person name="Howard J.T."/>
            <person name="Jarvis E.D."/>
            <person name="Guillette L.J.Jr."/>
            <person name="Glenn T.C."/>
            <person name="Green R.E."/>
            <person name="Ray D.A."/>
        </authorList>
    </citation>
    <scope>NUCLEOTIDE SEQUENCE [LARGE SCALE GENOMIC DNA]</scope>
    <source>
        <strain evidence="9">KSC_2009_1</strain>
    </source>
</reference>
<dbReference type="GO" id="GO:0012505">
    <property type="term" value="C:endomembrane system"/>
    <property type="evidence" value="ECO:0007669"/>
    <property type="project" value="UniProtKB-SubCell"/>
</dbReference>
<dbReference type="EMBL" id="AKHW03003787">
    <property type="protein sequence ID" value="KYO33224.1"/>
    <property type="molecule type" value="Genomic_DNA"/>
</dbReference>
<dbReference type="GO" id="GO:0010506">
    <property type="term" value="P:regulation of autophagy"/>
    <property type="evidence" value="ECO:0007669"/>
    <property type="project" value="TreeGrafter"/>
</dbReference>
<comment type="similarity">
    <text evidence="2">Belongs to the DRAM/TMEM150 family.</text>
</comment>
<feature type="transmembrane region" description="Helical" evidence="6">
    <location>
        <begin position="255"/>
        <end position="280"/>
    </location>
</feature>
<comment type="caution">
    <text evidence="9">The sequence shown here is derived from an EMBL/GenBank/DDBJ whole genome shotgun (WGS) entry which is preliminary data.</text>
</comment>
<feature type="transmembrane region" description="Helical" evidence="6">
    <location>
        <begin position="61"/>
        <end position="88"/>
    </location>
</feature>
<evidence type="ECO:0000256" key="6">
    <source>
        <dbReference type="SAM" id="Phobius"/>
    </source>
</evidence>
<accession>A0A151N8S5</accession>
<dbReference type="PANTHER" id="PTHR21324">
    <property type="entry name" value="FASTING-INDUCIBLE INTEGRAL MEMBRANE PROTEIN TM6P1-RELATED"/>
    <property type="match status" value="1"/>
</dbReference>
<dbReference type="InterPro" id="IPR019402">
    <property type="entry name" value="CWH43_N"/>
</dbReference>
<evidence type="ECO:0000313" key="10">
    <source>
        <dbReference type="Proteomes" id="UP000050525"/>
    </source>
</evidence>
<evidence type="ECO:0000256" key="5">
    <source>
        <dbReference type="ARBA" id="ARBA00023136"/>
    </source>
</evidence>
<protein>
    <submittedName>
        <fullName evidence="9">DNA damage-regulated autophagy modulator protein 2</fullName>
    </submittedName>
</protein>
<dbReference type="STRING" id="8496.A0A151N8S5"/>
<evidence type="ECO:0000256" key="7">
    <source>
        <dbReference type="SAM" id="SignalP"/>
    </source>
</evidence>
<keyword evidence="4 6" id="KW-1133">Transmembrane helix</keyword>
<keyword evidence="7" id="KW-0732">Signal</keyword>
<feature type="chain" id="PRO_5007585839" evidence="7">
    <location>
        <begin position="35"/>
        <end position="319"/>
    </location>
</feature>
<dbReference type="GO" id="GO:0045494">
    <property type="term" value="P:photoreceptor cell maintenance"/>
    <property type="evidence" value="ECO:0007669"/>
    <property type="project" value="TreeGrafter"/>
</dbReference>